<dbReference type="RefSeq" id="WP_104481352.1">
    <property type="nucleotide sequence ID" value="NZ_CP154825.1"/>
</dbReference>
<gene>
    <name evidence="1" type="ORF">CLV40_115110</name>
</gene>
<evidence type="ECO:0000313" key="1">
    <source>
        <dbReference type="EMBL" id="PPK65263.1"/>
    </source>
</evidence>
<name>A0A2S6GJ98_9PSEU</name>
<evidence type="ECO:0000313" key="2">
    <source>
        <dbReference type="Proteomes" id="UP000239203"/>
    </source>
</evidence>
<protein>
    <submittedName>
        <fullName evidence="1">Uncharacterized protein</fullName>
    </submittedName>
</protein>
<keyword evidence="2" id="KW-1185">Reference proteome</keyword>
<dbReference type="OrthoDB" id="3356078at2"/>
<dbReference type="Proteomes" id="UP000239203">
    <property type="component" value="Unassembled WGS sequence"/>
</dbReference>
<dbReference type="AlphaFoldDB" id="A0A2S6GJ98"/>
<reference evidence="1 2" key="1">
    <citation type="submission" date="2018-02" db="EMBL/GenBank/DDBJ databases">
        <title>Genomic Encyclopedia of Archaeal and Bacterial Type Strains, Phase II (KMG-II): from individual species to whole genera.</title>
        <authorList>
            <person name="Goeker M."/>
        </authorList>
    </citation>
    <scope>NUCLEOTIDE SEQUENCE [LARGE SCALE GENOMIC DNA]</scope>
    <source>
        <strain evidence="1 2">YU 961-1</strain>
    </source>
</reference>
<organism evidence="1 2">
    <name type="scientific">Actinokineospora auranticolor</name>
    <dbReference type="NCBI Taxonomy" id="155976"/>
    <lineage>
        <taxon>Bacteria</taxon>
        <taxon>Bacillati</taxon>
        <taxon>Actinomycetota</taxon>
        <taxon>Actinomycetes</taxon>
        <taxon>Pseudonocardiales</taxon>
        <taxon>Pseudonocardiaceae</taxon>
        <taxon>Actinokineospora</taxon>
    </lineage>
</organism>
<sequence length="139" mass="15628">MWERELGELVSLAGNQRGLVTPGQAAKLGVSVEGLDHLTETQLIRRLPNGMYYLKHTDILGRRTNSRTAIGLPWNRTRPCTNATRTSVLVDMRELLRYMTPLANRVQYPFPVHGRSFIEYFMPLPHLGSLSPATSGRAP</sequence>
<dbReference type="EMBL" id="PTIX01000015">
    <property type="protein sequence ID" value="PPK65263.1"/>
    <property type="molecule type" value="Genomic_DNA"/>
</dbReference>
<accession>A0A2S6GJ98</accession>
<comment type="caution">
    <text evidence="1">The sequence shown here is derived from an EMBL/GenBank/DDBJ whole genome shotgun (WGS) entry which is preliminary data.</text>
</comment>
<proteinExistence type="predicted"/>